<organism evidence="3 4">
    <name type="scientific">Mucuna pruriens</name>
    <name type="common">Velvet bean</name>
    <name type="synonym">Dolichos pruriens</name>
    <dbReference type="NCBI Taxonomy" id="157652"/>
    <lineage>
        <taxon>Eukaryota</taxon>
        <taxon>Viridiplantae</taxon>
        <taxon>Streptophyta</taxon>
        <taxon>Embryophyta</taxon>
        <taxon>Tracheophyta</taxon>
        <taxon>Spermatophyta</taxon>
        <taxon>Magnoliopsida</taxon>
        <taxon>eudicotyledons</taxon>
        <taxon>Gunneridae</taxon>
        <taxon>Pentapetalae</taxon>
        <taxon>rosids</taxon>
        <taxon>fabids</taxon>
        <taxon>Fabales</taxon>
        <taxon>Fabaceae</taxon>
        <taxon>Papilionoideae</taxon>
        <taxon>50 kb inversion clade</taxon>
        <taxon>NPAAA clade</taxon>
        <taxon>indigoferoid/millettioid clade</taxon>
        <taxon>Phaseoleae</taxon>
        <taxon>Mucuna</taxon>
    </lineage>
</organism>
<dbReference type="InterPro" id="IPR005162">
    <property type="entry name" value="Retrotrans_gag_dom"/>
</dbReference>
<sequence length="217" mass="24902">MVEPFDGTQDPHAHLQAFQTQMYISGGDDKLSCKLFPGTLRGVAMQWMATLPARTIRTSNDLASAFASQFAANKAKRLEVADLFDIRQAKGESLKSYLARFNNATVRVRAEKHVEAEEDQTEWLEEERSQNRKNNNRIIEQRTTHRLDAPRQSEMTQKDNKHFTLLNEKRAQILREICHTRLLHFPLPLMERSWGITGLIGVISTVPWAIQQRHVGP</sequence>
<evidence type="ECO:0000313" key="4">
    <source>
        <dbReference type="Proteomes" id="UP000257109"/>
    </source>
</evidence>
<feature type="compositionally biased region" description="Basic and acidic residues" evidence="1">
    <location>
        <begin position="139"/>
        <end position="157"/>
    </location>
</feature>
<keyword evidence="4" id="KW-1185">Reference proteome</keyword>
<dbReference type="PANTHER" id="PTHR33223">
    <property type="entry name" value="CCHC-TYPE DOMAIN-CONTAINING PROTEIN"/>
    <property type="match status" value="1"/>
</dbReference>
<proteinExistence type="predicted"/>
<dbReference type="OrthoDB" id="1737504at2759"/>
<reference evidence="3" key="1">
    <citation type="submission" date="2018-05" db="EMBL/GenBank/DDBJ databases">
        <title>Draft genome of Mucuna pruriens seed.</title>
        <authorList>
            <person name="Nnadi N.E."/>
            <person name="Vos R."/>
            <person name="Hasami M.H."/>
            <person name="Devisetty U.K."/>
            <person name="Aguiy J.C."/>
        </authorList>
    </citation>
    <scope>NUCLEOTIDE SEQUENCE [LARGE SCALE GENOMIC DNA]</scope>
    <source>
        <strain evidence="3">JCA_2017</strain>
    </source>
</reference>
<gene>
    <name evidence="3" type="ORF">CR513_31541</name>
</gene>
<dbReference type="PANTHER" id="PTHR33223:SF10">
    <property type="entry name" value="AMINOTRANSFERASE-LIKE PLANT MOBILE DOMAIN-CONTAINING PROTEIN"/>
    <property type="match status" value="1"/>
</dbReference>
<dbReference type="EMBL" id="QJKJ01006351">
    <property type="protein sequence ID" value="RDX87045.1"/>
    <property type="molecule type" value="Genomic_DNA"/>
</dbReference>
<feature type="non-terminal residue" evidence="3">
    <location>
        <position position="1"/>
    </location>
</feature>
<name>A0A371G935_MUCPR</name>
<dbReference type="AlphaFoldDB" id="A0A371G935"/>
<comment type="caution">
    <text evidence="3">The sequence shown here is derived from an EMBL/GenBank/DDBJ whole genome shotgun (WGS) entry which is preliminary data.</text>
</comment>
<feature type="region of interest" description="Disordered" evidence="1">
    <location>
        <begin position="121"/>
        <end position="157"/>
    </location>
</feature>
<feature type="domain" description="Retrotransposon gag" evidence="2">
    <location>
        <begin position="34"/>
        <end position="119"/>
    </location>
</feature>
<dbReference type="Pfam" id="PF03732">
    <property type="entry name" value="Retrotrans_gag"/>
    <property type="match status" value="1"/>
</dbReference>
<dbReference type="STRING" id="157652.A0A371G935"/>
<dbReference type="Proteomes" id="UP000257109">
    <property type="component" value="Unassembled WGS sequence"/>
</dbReference>
<accession>A0A371G935</accession>
<evidence type="ECO:0000259" key="2">
    <source>
        <dbReference type="Pfam" id="PF03732"/>
    </source>
</evidence>
<protein>
    <recommendedName>
        <fullName evidence="2">Retrotransposon gag domain-containing protein</fullName>
    </recommendedName>
</protein>
<evidence type="ECO:0000256" key="1">
    <source>
        <dbReference type="SAM" id="MobiDB-lite"/>
    </source>
</evidence>
<evidence type="ECO:0000313" key="3">
    <source>
        <dbReference type="EMBL" id="RDX87045.1"/>
    </source>
</evidence>